<accession>F0TCA9</accession>
<dbReference type="STRING" id="877455.Metbo_2161"/>
<dbReference type="Proteomes" id="UP000007490">
    <property type="component" value="Chromosome"/>
</dbReference>
<dbReference type="HOGENOM" id="CLU_1943869_0_0_2"/>
<evidence type="ECO:0000313" key="2">
    <source>
        <dbReference type="Proteomes" id="UP000007490"/>
    </source>
</evidence>
<proteinExistence type="predicted"/>
<keyword evidence="2" id="KW-1185">Reference proteome</keyword>
<reference evidence="1 2" key="2">
    <citation type="journal article" date="2014" name="Int. J. Syst. Evol. Microbiol.">
        <title>Methanobacterium paludis sp. nov. and a novel strain of Methanobacterium lacus isolated from northern peatlands.</title>
        <authorList>
            <person name="Cadillo-Quiroz H."/>
            <person name="Brauer S.L."/>
            <person name="Goodson N."/>
            <person name="Yavitt J.B."/>
            <person name="Zinder S.H."/>
        </authorList>
    </citation>
    <scope>NUCLEOTIDE SEQUENCE [LARGE SCALE GENOMIC DNA]</scope>
    <source>
        <strain evidence="1 2">AL-21</strain>
    </source>
</reference>
<dbReference type="GeneID" id="10278624"/>
<dbReference type="RefSeq" id="WP_013645727.1">
    <property type="nucleotide sequence ID" value="NC_015216.1"/>
</dbReference>
<dbReference type="KEGG" id="mel:Metbo_2161"/>
<protein>
    <submittedName>
        <fullName evidence="1">Uncharacterized protein</fullName>
    </submittedName>
</protein>
<dbReference type="AlphaFoldDB" id="F0TCA9"/>
<reference evidence="2" key="1">
    <citation type="submission" date="2011-02" db="EMBL/GenBank/DDBJ databases">
        <title>Complete sequence of Methanobacterium sp. AL-21.</title>
        <authorList>
            <consortium name="US DOE Joint Genome Institute"/>
            <person name="Lucas S."/>
            <person name="Copeland A."/>
            <person name="Lapidus A."/>
            <person name="Cheng J.-F."/>
            <person name="Goodwin L."/>
            <person name="Pitluck S."/>
            <person name="Chertkov O."/>
            <person name="Detter J.C."/>
            <person name="Han C."/>
            <person name="Tapia R."/>
            <person name="Land M."/>
            <person name="Hauser L."/>
            <person name="Kyrpides N."/>
            <person name="Ivanova N."/>
            <person name="Mikhailova N."/>
            <person name="Pagani I."/>
            <person name="Cadillo-Quiroz H."/>
            <person name="Imachi H."/>
            <person name="Zinder S."/>
            <person name="Liu W."/>
            <person name="Woyke T."/>
        </authorList>
    </citation>
    <scope>NUCLEOTIDE SEQUENCE [LARGE SCALE GENOMIC DNA]</scope>
    <source>
        <strain evidence="2">AL-21</strain>
    </source>
</reference>
<organism evidence="1 2">
    <name type="scientific">Methanobacterium lacus (strain AL-21)</name>
    <dbReference type="NCBI Taxonomy" id="877455"/>
    <lineage>
        <taxon>Archaea</taxon>
        <taxon>Methanobacteriati</taxon>
        <taxon>Methanobacteriota</taxon>
        <taxon>Methanomada group</taxon>
        <taxon>Methanobacteria</taxon>
        <taxon>Methanobacteriales</taxon>
        <taxon>Methanobacteriaceae</taxon>
        <taxon>Methanobacterium</taxon>
    </lineage>
</organism>
<sequence>MMNKDTIPGYRNSKDWNKGFKLFMDYFRDSLKFIRCGGDGSKYHSDGETLEEMNQNFSKVVDKLVNGAMALQYISDKDFYYKNEDVEIIIKMSDQSNDINLSKLLEKVFNILKSEEKQFVRIVNALETK</sequence>
<dbReference type="EMBL" id="CP002551">
    <property type="protein sequence ID" value="ADZ10376.1"/>
    <property type="molecule type" value="Genomic_DNA"/>
</dbReference>
<evidence type="ECO:0000313" key="1">
    <source>
        <dbReference type="EMBL" id="ADZ10376.1"/>
    </source>
</evidence>
<name>F0TCA9_METLA</name>
<gene>
    <name evidence="1" type="ordered locus">Metbo_2161</name>
</gene>